<evidence type="ECO:0000256" key="5">
    <source>
        <dbReference type="ARBA" id="ARBA00022737"/>
    </source>
</evidence>
<dbReference type="PANTHER" id="PTHR46532:SF11">
    <property type="entry name" value="DYNEIN AXONEMAL HEAVY CHAIN 12"/>
    <property type="match status" value="1"/>
</dbReference>
<dbReference type="FunFam" id="3.20.180.20:FF:000001">
    <property type="entry name" value="Dynein axonemal heavy chain 5"/>
    <property type="match status" value="1"/>
</dbReference>
<dbReference type="Pfam" id="PF08393">
    <property type="entry name" value="DHC_N2"/>
    <property type="match status" value="1"/>
</dbReference>
<dbReference type="FunFam" id="1.10.287.2620:FF:000001">
    <property type="entry name" value="Cytoplasmic dynein heavy chain 1"/>
    <property type="match status" value="1"/>
</dbReference>
<dbReference type="Pfam" id="PF12774">
    <property type="entry name" value="AAA_6"/>
    <property type="match status" value="1"/>
</dbReference>
<dbReference type="Gene3D" id="1.10.287.2620">
    <property type="match status" value="1"/>
</dbReference>
<dbReference type="Gene3D" id="3.20.180.20">
    <property type="entry name" value="Dynein heavy chain, N-terminal domain 2"/>
    <property type="match status" value="1"/>
</dbReference>
<evidence type="ECO:0000313" key="18">
    <source>
        <dbReference type="EMBL" id="TDG41606.1"/>
    </source>
</evidence>
<evidence type="ECO:0000256" key="6">
    <source>
        <dbReference type="ARBA" id="ARBA00022741"/>
    </source>
</evidence>
<keyword evidence="8" id="KW-0243">Dynein</keyword>
<comment type="similarity">
    <text evidence="2">Belongs to the dynein heavy chain family.</text>
</comment>
<keyword evidence="12" id="KW-0206">Cytoskeleton</keyword>
<dbReference type="InterPro" id="IPR026983">
    <property type="entry name" value="DHC"/>
</dbReference>
<feature type="domain" description="Dynein heavy chain linker" evidence="16">
    <location>
        <begin position="1614"/>
        <end position="2026"/>
    </location>
</feature>
<organism evidence="18 19">
    <name type="scientific">Drosophila navojoa</name>
    <name type="common">Fruit fly</name>
    <dbReference type="NCBI Taxonomy" id="7232"/>
    <lineage>
        <taxon>Eukaryota</taxon>
        <taxon>Metazoa</taxon>
        <taxon>Ecdysozoa</taxon>
        <taxon>Arthropoda</taxon>
        <taxon>Hexapoda</taxon>
        <taxon>Insecta</taxon>
        <taxon>Pterygota</taxon>
        <taxon>Neoptera</taxon>
        <taxon>Endopterygota</taxon>
        <taxon>Diptera</taxon>
        <taxon>Brachycera</taxon>
        <taxon>Muscomorpha</taxon>
        <taxon>Ephydroidea</taxon>
        <taxon>Drosophilidae</taxon>
        <taxon>Drosophila</taxon>
    </lineage>
</organism>
<comment type="subcellular location">
    <subcellularLocation>
        <location evidence="1">Cytoplasm</location>
        <location evidence="1">Cytoskeleton</location>
        <location evidence="1">Cilium axoneme</location>
    </subcellularLocation>
</comment>
<dbReference type="FunFam" id="1.20.58.1120:FF:000001">
    <property type="entry name" value="dynein heavy chain 2, axonemal"/>
    <property type="match status" value="1"/>
</dbReference>
<evidence type="ECO:0000256" key="8">
    <source>
        <dbReference type="ARBA" id="ARBA00023017"/>
    </source>
</evidence>
<keyword evidence="4" id="KW-0493">Microtubule</keyword>
<keyword evidence="11" id="KW-0505">Motor protein</keyword>
<evidence type="ECO:0000259" key="16">
    <source>
        <dbReference type="Pfam" id="PF08393"/>
    </source>
</evidence>
<dbReference type="InterPro" id="IPR042228">
    <property type="entry name" value="Dynein_linker_3"/>
</dbReference>
<evidence type="ECO:0000256" key="3">
    <source>
        <dbReference type="ARBA" id="ARBA00022490"/>
    </source>
</evidence>
<evidence type="ECO:0000256" key="2">
    <source>
        <dbReference type="ARBA" id="ARBA00008887"/>
    </source>
</evidence>
<reference evidence="18 19" key="1">
    <citation type="journal article" date="2019" name="J. Hered.">
        <title>An Improved Genome Assembly for Drosophila navojoa, the Basal Species in the mojavensis Cluster.</title>
        <authorList>
            <person name="Vanderlinde T."/>
            <person name="Dupim E.G."/>
            <person name="Nazario-Yepiz N.O."/>
            <person name="Carvalho A.B."/>
        </authorList>
    </citation>
    <scope>NUCLEOTIDE SEQUENCE [LARGE SCALE GENOMIC DNA]</scope>
    <source>
        <strain evidence="18">Navoj_Jal97</strain>
        <tissue evidence="18">Whole organism</tissue>
    </source>
</reference>
<evidence type="ECO:0000256" key="12">
    <source>
        <dbReference type="ARBA" id="ARBA00023212"/>
    </source>
</evidence>
<keyword evidence="7" id="KW-0067">ATP-binding</keyword>
<accession>A0A484AYM7</accession>
<evidence type="ECO:0000256" key="14">
    <source>
        <dbReference type="SAM" id="MobiDB-lite"/>
    </source>
</evidence>
<dbReference type="STRING" id="7232.A0A484AYM7"/>
<dbReference type="GO" id="GO:0045505">
    <property type="term" value="F:dynein intermediate chain binding"/>
    <property type="evidence" value="ECO:0007669"/>
    <property type="project" value="InterPro"/>
</dbReference>
<evidence type="ECO:0008006" key="20">
    <source>
        <dbReference type="Google" id="ProtNLM"/>
    </source>
</evidence>
<protein>
    <recommendedName>
        <fullName evidence="20">Dynein beta chain, ciliary</fullName>
    </recommendedName>
</protein>
<keyword evidence="19" id="KW-1185">Reference proteome</keyword>
<dbReference type="Pfam" id="PF08385">
    <property type="entry name" value="DHC_N1"/>
    <property type="match status" value="1"/>
</dbReference>
<evidence type="ECO:0000256" key="10">
    <source>
        <dbReference type="ARBA" id="ARBA00023069"/>
    </source>
</evidence>
<evidence type="ECO:0000256" key="11">
    <source>
        <dbReference type="ARBA" id="ARBA00023175"/>
    </source>
</evidence>
<evidence type="ECO:0000313" key="19">
    <source>
        <dbReference type="Proteomes" id="UP000295192"/>
    </source>
</evidence>
<dbReference type="EMBL" id="LSRL02000327">
    <property type="protein sequence ID" value="TDG41606.1"/>
    <property type="molecule type" value="Genomic_DNA"/>
</dbReference>
<dbReference type="InterPro" id="IPR013602">
    <property type="entry name" value="Dynein_heavy_linker"/>
</dbReference>
<keyword evidence="13" id="KW-0966">Cell projection</keyword>
<dbReference type="InterPro" id="IPR042222">
    <property type="entry name" value="Dynein_2_N"/>
</dbReference>
<evidence type="ECO:0000256" key="13">
    <source>
        <dbReference type="ARBA" id="ARBA00023273"/>
    </source>
</evidence>
<keyword evidence="3" id="KW-0963">Cytoplasm</keyword>
<feature type="region of interest" description="Disordered" evidence="14">
    <location>
        <begin position="20"/>
        <end position="41"/>
    </location>
</feature>
<dbReference type="Proteomes" id="UP000295192">
    <property type="component" value="Unassembled WGS sequence"/>
</dbReference>
<dbReference type="InterPro" id="IPR013594">
    <property type="entry name" value="Dynein_heavy_tail"/>
</dbReference>
<dbReference type="GO" id="GO:0005524">
    <property type="term" value="F:ATP binding"/>
    <property type="evidence" value="ECO:0007669"/>
    <property type="project" value="UniProtKB-KW"/>
</dbReference>
<dbReference type="GO" id="GO:0005858">
    <property type="term" value="C:axonemal dynein complex"/>
    <property type="evidence" value="ECO:0007669"/>
    <property type="project" value="TreeGrafter"/>
</dbReference>
<evidence type="ECO:0000256" key="1">
    <source>
        <dbReference type="ARBA" id="ARBA00004430"/>
    </source>
</evidence>
<dbReference type="FunFam" id="1.20.140.100:FF:000001">
    <property type="entry name" value="dynein heavy chain 17, axonemal"/>
    <property type="match status" value="1"/>
</dbReference>
<dbReference type="OrthoDB" id="447173at2759"/>
<proteinExistence type="inferred from homology"/>
<dbReference type="Gene3D" id="1.20.140.100">
    <property type="entry name" value="Dynein heavy chain, N-terminal domain 2"/>
    <property type="match status" value="1"/>
</dbReference>
<dbReference type="GO" id="GO:0051959">
    <property type="term" value="F:dynein light intermediate chain binding"/>
    <property type="evidence" value="ECO:0007669"/>
    <property type="project" value="InterPro"/>
</dbReference>
<evidence type="ECO:0000256" key="7">
    <source>
        <dbReference type="ARBA" id="ARBA00022840"/>
    </source>
</evidence>
<dbReference type="PANTHER" id="PTHR46532">
    <property type="entry name" value="MALE FERTILITY FACTOR KL5"/>
    <property type="match status" value="1"/>
</dbReference>
<evidence type="ECO:0000259" key="15">
    <source>
        <dbReference type="Pfam" id="PF08385"/>
    </source>
</evidence>
<evidence type="ECO:0000259" key="17">
    <source>
        <dbReference type="Pfam" id="PF12774"/>
    </source>
</evidence>
<name>A0A484AYM7_DRONA</name>
<keyword evidence="5" id="KW-0677">Repeat</keyword>
<keyword evidence="10" id="KW-0969">Cilium</keyword>
<gene>
    <name evidence="18" type="ORF">AWZ03_011973</name>
</gene>
<comment type="caution">
    <text evidence="18">The sequence shown here is derived from an EMBL/GenBank/DDBJ whole genome shotgun (WGS) entry which is preliminary data.</text>
</comment>
<sequence>MRRSEQCVVPALALALAQPSPAQPQQLAGTRGPGIRGHASACGSASFQRQSSRRAVDVRPPLIRLHFYSVSLGMAASAASDAATLASSDEELTLAGAGVGLSGGQRDYSDARLDRVAAYTTTTMRLKPDKWAKMMLHDELRHIVMDWLHGRTRVLVMTLSPGGELVPRGCISDLYLGYALSSTGTRSAGATATADSAATAAVVAAATAAGALVVPLPPASSSFTTLDGVLRGKCAYFIRHNVGVPLTAANFQSSVVYGDFPVHSKIETMSLLFDEVLQPLLEGAEGGWPSPVRKDLQARVKEVRNTLTEVGPLTPPSPLSGHINLIECSKAHGIKGKTNNRTILSLLVAPTVVEEVSAHVSRGNLSPALDTKFRTLLEEMFINWTTQMHDIVMERSEAVGLTTSTAASSSPSKHVCVVTLPAQEITFWANRKLNLQNIYEQLREPMHKALAHILERIESVYYEPYAKAFRQLVTAWLEAQDVSLWLQPFQRHAAAFNSVQFSNAQELIAPLVHVLHLLWSNARFYRSTQRMSVLLSCVCNMLVHRAAEDLEFPLLFQGDADEGLQRIIKTGEVLEFFKQRMLEYRERYASSQVLLPALPSSASASASPPADDQHQLWRFSSEQVFGQTLDGFLLQLSELRHVFEAAVQFQQLEKLEIGGLRGKLLTERIREIYSEFKLLFEQWTNVDIDLAAPVAHKWKCFKREQRLFFQRMQQLEQKLATVLLQAFEQCYSWMHLLKLTLMFGCLLQRRTVQSELIRLLPHMLSIYNAELLQLELSVADVLFNYQCHGLKAVPVAGNFPPIAGAIMWLEQHLHRCDDLGAKDLIDLIQTLLMLKSELVTLPFKWDALVSRRNILTTKLCNLQQKIWQAWLEDIDKIIAEGLDEHVLFQADAGQPLQLNFARALFTLLKETKYLLALQAAGRVSSKLFPMPEALLSLYEQRDAYWQRRIRLIKIDEFYNGIRGGQCAAAELQLIAAELAAIDEQVATACAQLTWCNYDEPLIESIFEKSRDLHARLHESHGNLDAILASMRRWTSEPLHQRSLYGRNLLDLRHQQERVRLRLLQCDETKMLLNRLLIANFCLLFNYERQQLQLYSRDLSVQEFLHEFPDEQRRQFNKYLATVDELICREVKEAMRISLEYLHKEMTGTATATTTTTTTTAAAKATSIAPPTSSMALPSMARLVLQQITAPQATATIIPTTTAPTTIATTTSKTTSATTTATATATAIAIGTTATNDAPLFEVKLELTETEIRFSPGFDASVENNFQQIVEQLLLDIKQTCDCMPRIVSDNSLSDDDDADDDVEDDAKNEAAADELEMLCASIRDALSETVQAALDYAAKFHAYAFLWTQQSGDVLASCMQAAREQTTHISGSGYAIMETFKKEIERYNELHDAIDQCEDGHCLNGWLALDVRPLKHGLLNLACKWSHLHKQWLLRYVQKTLQELNGFIALSHETLQLHIGRQDFKALLRVLSVMAEIREREPYADNVFKPLKDIVALLKTYNVEFEPQLVRNIEQLPMQWQQLKQQALAKHEALQDTRHYQKQRVTALIGLHTCHVQHFAKQFQRMPFFCVPCPQIYDACDQVYVRLHRFGSQQRRYARWARLLDIPEPDTATLEHCRTELRRVKQLWDFVRVIESCIVDWHATPWLHIDTDDVEHECKKFTRDLRTLDKCIRDWAPYVYIVGVLRELVASLRAVTELQNPAITERHWLELMQLSKLSYKCNASTTLAQLLSLQLHQHEEDIKNTVDRAIKEMTVTKVLDDIRATWAHLEFELEVHRSRPTVQLLKVSEELIETLDDNQMQLQNISTSKHIEYLLDKLSYWQRVLSGIDNLIVNWFEVQRKWIYLECIFIGSADIRSQLPVDAANFERIDEDFTNLLARVTAVRVVMEVVLRHEDVLQQLLELQQRLSVCEKALNDYLETKRLAFPRFYFISSADLLDILSNGNNPQVIDRHLIKLFDSILRLQYETNTTHAVGMHSKENDEYVAFVSNQQREHSAYIDCCGRVELWLSAVIQQMRSTLHELFRRALGAFCEKSRDLWLYDWPAQVALCCSQINWTADVNRSFASMEEGYEGAMKELHKRQIAQLNALINLLLGELSAGDRQKIMTICTIDVHSRDVIAKIIAMRVDNSLAFQWQSQLRHRWDDDQAGSSSGCATSATTISASGADEDCFANICDAEFRYAYEYLGNTSRLVITPLTDRCYITLTQVNDHE</sequence>
<dbReference type="GO" id="GO:0005874">
    <property type="term" value="C:microtubule"/>
    <property type="evidence" value="ECO:0007669"/>
    <property type="project" value="UniProtKB-KW"/>
</dbReference>
<dbReference type="Gene3D" id="1.20.58.1120">
    <property type="match status" value="1"/>
</dbReference>
<feature type="domain" description="Dynein heavy chain tail" evidence="15">
    <location>
        <begin position="377"/>
        <end position="996"/>
    </location>
</feature>
<keyword evidence="9" id="KW-0175">Coiled coil</keyword>
<dbReference type="GO" id="GO:0007018">
    <property type="term" value="P:microtubule-based movement"/>
    <property type="evidence" value="ECO:0007669"/>
    <property type="project" value="InterPro"/>
</dbReference>
<evidence type="ECO:0000256" key="4">
    <source>
        <dbReference type="ARBA" id="ARBA00022701"/>
    </source>
</evidence>
<keyword evidence="6" id="KW-0547">Nucleotide-binding</keyword>
<dbReference type="OMA" id="AMITEIM"/>
<evidence type="ECO:0000256" key="9">
    <source>
        <dbReference type="ARBA" id="ARBA00023054"/>
    </source>
</evidence>
<feature type="domain" description="Dynein heavy chain hydrolytic ATP-binding dynein motor region" evidence="17">
    <location>
        <begin position="2180"/>
        <end position="2206"/>
    </location>
</feature>
<dbReference type="InterPro" id="IPR035699">
    <property type="entry name" value="AAA_6"/>
</dbReference>